<sequence length="160" mass="16956">MPGKSPSDDDGRDATGTDSRRLLADGGSDDGLVTVESDADVETSVERVRDAIEGNDDLGLLAEFDHEANADSVDRDLEPTTVLVFGNPELGTPLMQAGRTLAIDLPQKLLVTERADGTVTVTYNDPTYLADRHGVEDQDDRLDTVSDALSSLAAVAAGRE</sequence>
<dbReference type="AlphaFoldDB" id="A0A8A2VHD3"/>
<organism evidence="3 4">
    <name type="scientific">Haloterrigena alkaliphila</name>
    <dbReference type="NCBI Taxonomy" id="2816475"/>
    <lineage>
        <taxon>Archaea</taxon>
        <taxon>Methanobacteriati</taxon>
        <taxon>Methanobacteriota</taxon>
        <taxon>Stenosarchaea group</taxon>
        <taxon>Halobacteria</taxon>
        <taxon>Halobacteriales</taxon>
        <taxon>Natrialbaceae</taxon>
        <taxon>Haloterrigena</taxon>
    </lineage>
</organism>
<evidence type="ECO:0000256" key="1">
    <source>
        <dbReference type="SAM" id="MobiDB-lite"/>
    </source>
</evidence>
<dbReference type="GeneID" id="63186020"/>
<evidence type="ECO:0000313" key="3">
    <source>
        <dbReference type="EMBL" id="QSW99742.1"/>
    </source>
</evidence>
<dbReference type="RefSeq" id="WP_207289348.1">
    <property type="nucleotide sequence ID" value="NZ_CP071462.1"/>
</dbReference>
<reference evidence="3 4" key="1">
    <citation type="submission" date="2021-03" db="EMBL/GenBank/DDBJ databases">
        <title>Haloterrigena longa sp. nov. and Haloterrigena limicola sp. nov., extremely halophilic archaea isolated from a salt lake.</title>
        <authorList>
            <person name="Henglin C."/>
        </authorList>
    </citation>
    <scope>NUCLEOTIDE SEQUENCE [LARGE SCALE GENOMIC DNA]</scope>
    <source>
        <strain evidence="3 4">KZCA68</strain>
    </source>
</reference>
<evidence type="ECO:0000313" key="4">
    <source>
        <dbReference type="Proteomes" id="UP000663203"/>
    </source>
</evidence>
<accession>A0A8A2VHD3</accession>
<gene>
    <name evidence="3" type="ORF">J0X25_01905</name>
</gene>
<dbReference type="PANTHER" id="PTHR38342">
    <property type="entry name" value="SLR5037 PROTEIN"/>
    <property type="match status" value="1"/>
</dbReference>
<proteinExistence type="predicted"/>
<dbReference type="InterPro" id="IPR035923">
    <property type="entry name" value="TT1751-like_sf"/>
</dbReference>
<dbReference type="Proteomes" id="UP000663203">
    <property type="component" value="Chromosome"/>
</dbReference>
<dbReference type="SUPFAM" id="SSF103247">
    <property type="entry name" value="TT1751-like"/>
    <property type="match status" value="1"/>
</dbReference>
<evidence type="ECO:0000259" key="2">
    <source>
        <dbReference type="Pfam" id="PF03625"/>
    </source>
</evidence>
<feature type="compositionally biased region" description="Basic and acidic residues" evidence="1">
    <location>
        <begin position="1"/>
        <end position="23"/>
    </location>
</feature>
<dbReference type="Pfam" id="PF03625">
    <property type="entry name" value="DUF302"/>
    <property type="match status" value="1"/>
</dbReference>
<dbReference type="PANTHER" id="PTHR38342:SF2">
    <property type="entry name" value="INNER MEMBRANE OR EXPORTED"/>
    <property type="match status" value="1"/>
</dbReference>
<dbReference type="KEGG" id="hakz:J0X25_01905"/>
<protein>
    <submittedName>
        <fullName evidence="3">DUF302 domain-containing protein</fullName>
    </submittedName>
</protein>
<dbReference type="Gene3D" id="3.30.310.70">
    <property type="entry name" value="TT1751-like domain"/>
    <property type="match status" value="1"/>
</dbReference>
<name>A0A8A2VHD3_9EURY</name>
<dbReference type="InterPro" id="IPR005180">
    <property type="entry name" value="DUF302"/>
</dbReference>
<keyword evidence="4" id="KW-1185">Reference proteome</keyword>
<dbReference type="EMBL" id="CP071462">
    <property type="protein sequence ID" value="QSW99742.1"/>
    <property type="molecule type" value="Genomic_DNA"/>
</dbReference>
<dbReference type="CDD" id="cd14797">
    <property type="entry name" value="DUF302"/>
    <property type="match status" value="1"/>
</dbReference>
<feature type="domain" description="DUF302" evidence="2">
    <location>
        <begin position="64"/>
        <end position="126"/>
    </location>
</feature>
<feature type="region of interest" description="Disordered" evidence="1">
    <location>
        <begin position="1"/>
        <end position="39"/>
    </location>
</feature>